<keyword evidence="3 4" id="KW-0998">Cell outer membrane</keyword>
<dbReference type="EMBL" id="FWXJ01000008">
    <property type="protein sequence ID" value="SMC56902.1"/>
    <property type="molecule type" value="Genomic_DNA"/>
</dbReference>
<keyword evidence="1 4" id="KW-0732">Signal</keyword>
<gene>
    <name evidence="4" type="primary">bamE</name>
    <name evidence="6" type="ORF">SAMN06296008_10823</name>
</gene>
<keyword evidence="2 4" id="KW-0472">Membrane</keyword>
<dbReference type="Gene3D" id="3.30.1450.10">
    <property type="match status" value="1"/>
</dbReference>
<evidence type="ECO:0000313" key="7">
    <source>
        <dbReference type="Proteomes" id="UP000192708"/>
    </source>
</evidence>
<proteinExistence type="inferred from homology"/>
<evidence type="ECO:0000256" key="2">
    <source>
        <dbReference type="ARBA" id="ARBA00023136"/>
    </source>
</evidence>
<feature type="signal peptide" evidence="4">
    <location>
        <begin position="1"/>
        <end position="28"/>
    </location>
</feature>
<dbReference type="Proteomes" id="UP000192708">
    <property type="component" value="Unassembled WGS sequence"/>
</dbReference>
<dbReference type="InterPro" id="IPR037873">
    <property type="entry name" value="BamE-like"/>
</dbReference>
<organism evidence="6 7">
    <name type="scientific">Polynucleobacter kasalickyi</name>
    <dbReference type="NCBI Taxonomy" id="1938817"/>
    <lineage>
        <taxon>Bacteria</taxon>
        <taxon>Pseudomonadati</taxon>
        <taxon>Pseudomonadota</taxon>
        <taxon>Betaproteobacteria</taxon>
        <taxon>Burkholderiales</taxon>
        <taxon>Burkholderiaceae</taxon>
        <taxon>Polynucleobacter</taxon>
    </lineage>
</organism>
<evidence type="ECO:0000256" key="4">
    <source>
        <dbReference type="HAMAP-Rule" id="MF_00925"/>
    </source>
</evidence>
<comment type="subunit">
    <text evidence="4">Part of the Bam complex.</text>
</comment>
<dbReference type="GO" id="GO:0030674">
    <property type="term" value="F:protein-macromolecule adaptor activity"/>
    <property type="evidence" value="ECO:0007669"/>
    <property type="project" value="TreeGrafter"/>
</dbReference>
<protein>
    <recommendedName>
        <fullName evidence="4">Outer membrane protein assembly factor BamE</fullName>
    </recommendedName>
</protein>
<keyword evidence="7" id="KW-1185">Reference proteome</keyword>
<evidence type="ECO:0000256" key="3">
    <source>
        <dbReference type="ARBA" id="ARBA00023237"/>
    </source>
</evidence>
<name>A0A1W2A8X0_9BURK</name>
<evidence type="ECO:0000256" key="1">
    <source>
        <dbReference type="ARBA" id="ARBA00022729"/>
    </source>
</evidence>
<evidence type="ECO:0000259" key="5">
    <source>
        <dbReference type="Pfam" id="PF04355"/>
    </source>
</evidence>
<dbReference type="InterPro" id="IPR007450">
    <property type="entry name" value="BamE_dom"/>
</dbReference>
<evidence type="ECO:0000313" key="6">
    <source>
        <dbReference type="EMBL" id="SMC56902.1"/>
    </source>
</evidence>
<dbReference type="PANTHER" id="PTHR37482:SF1">
    <property type="entry name" value="OUTER MEMBRANE PROTEIN ASSEMBLY FACTOR BAME"/>
    <property type="match status" value="1"/>
</dbReference>
<dbReference type="GO" id="GO:0043165">
    <property type="term" value="P:Gram-negative-bacterium-type cell outer membrane assembly"/>
    <property type="evidence" value="ECO:0007669"/>
    <property type="project" value="UniProtKB-UniRule"/>
</dbReference>
<dbReference type="GO" id="GO:0051205">
    <property type="term" value="P:protein insertion into membrane"/>
    <property type="evidence" value="ECO:0007669"/>
    <property type="project" value="UniProtKB-UniRule"/>
</dbReference>
<dbReference type="Pfam" id="PF04355">
    <property type="entry name" value="BamE"/>
    <property type="match status" value="1"/>
</dbReference>
<feature type="chain" id="PRO_5013406431" description="Outer membrane protein assembly factor BamE" evidence="4">
    <location>
        <begin position="29"/>
        <end position="151"/>
    </location>
</feature>
<comment type="similarity">
    <text evidence="4">Belongs to the BamE family.</text>
</comment>
<comment type="function">
    <text evidence="4">Part of the outer membrane protein assembly complex, which is involved in assembly and insertion of beta-barrel proteins into the outer membrane.</text>
</comment>
<sequence precursor="true">MNSMTNTLKLIVLAVSTTLLLGACSSTANKPTLVKEKENFVTRVFNPYRPDIVQGNVVSKDLLESIRPGMSKDQVRAILGTPLINDVFHINRWDYVFLYRKGDSDDMQQRRVTLNFDGTKLAKIDADALPSEKELISEIDSIRNNLRKADR</sequence>
<dbReference type="HAMAP" id="MF_00925">
    <property type="entry name" value="OM_assembly_BamE"/>
    <property type="match status" value="1"/>
</dbReference>
<accession>A0A1W2A8X0</accession>
<reference evidence="6 7" key="1">
    <citation type="submission" date="2017-04" db="EMBL/GenBank/DDBJ databases">
        <authorList>
            <person name="Afonso C.L."/>
            <person name="Miller P.J."/>
            <person name="Scott M.A."/>
            <person name="Spackman E."/>
            <person name="Goraichik I."/>
            <person name="Dimitrov K.M."/>
            <person name="Suarez D.L."/>
            <person name="Swayne D.E."/>
        </authorList>
    </citation>
    <scope>NUCLEOTIDE SEQUENCE [LARGE SCALE GENOMIC DNA]</scope>
    <source>
        <strain evidence="6 7">VK13</strain>
    </source>
</reference>
<dbReference type="AlphaFoldDB" id="A0A1W2A8X0"/>
<keyword evidence="6" id="KW-0449">Lipoprotein</keyword>
<dbReference type="PANTHER" id="PTHR37482">
    <property type="entry name" value="OUTER MEMBRANE PROTEIN ASSEMBLY FACTOR BAME"/>
    <property type="match status" value="1"/>
</dbReference>
<dbReference type="STRING" id="1938817.SAMN06296008_10823"/>
<comment type="subcellular location">
    <subcellularLocation>
        <location evidence="4">Cell outer membrane</location>
    </subcellularLocation>
</comment>
<dbReference type="GO" id="GO:1990063">
    <property type="term" value="C:Bam protein complex"/>
    <property type="evidence" value="ECO:0007669"/>
    <property type="project" value="TreeGrafter"/>
</dbReference>
<feature type="domain" description="Outer membrane protein assembly factor BamE" evidence="5">
    <location>
        <begin position="55"/>
        <end position="124"/>
    </location>
</feature>
<dbReference type="InterPro" id="IPR026592">
    <property type="entry name" value="BamE"/>
</dbReference>